<dbReference type="SUPFAM" id="SSF142764">
    <property type="entry name" value="YgbK-like"/>
    <property type="match status" value="1"/>
</dbReference>
<protein>
    <submittedName>
        <fullName evidence="9">Four-carbon acid sugar kinase family protein</fullName>
    </submittedName>
</protein>
<dbReference type="InterPro" id="IPR010737">
    <property type="entry name" value="4-carb_acid_sugar_kinase_N"/>
</dbReference>
<dbReference type="InterPro" id="IPR042213">
    <property type="entry name" value="NBD_C_sf"/>
</dbReference>
<evidence type="ECO:0000256" key="6">
    <source>
        <dbReference type="ARBA" id="ARBA00023277"/>
    </source>
</evidence>
<dbReference type="InterPro" id="IPR031475">
    <property type="entry name" value="NBD_C"/>
</dbReference>
<evidence type="ECO:0000313" key="10">
    <source>
        <dbReference type="Proteomes" id="UP001299546"/>
    </source>
</evidence>
<accession>A0ABS8DJ83</accession>
<keyword evidence="2" id="KW-0808">Transferase</keyword>
<comment type="caution">
    <text evidence="9">The sequence shown here is derived from an EMBL/GenBank/DDBJ whole genome shotgun (WGS) entry which is preliminary data.</text>
</comment>
<evidence type="ECO:0000256" key="3">
    <source>
        <dbReference type="ARBA" id="ARBA00022741"/>
    </source>
</evidence>
<keyword evidence="3" id="KW-0547">Nucleotide-binding</keyword>
<sequence length="448" mass="48671">MAVIGVVTDDFTGTASAGMLMAKAHVETGLFSDDAQMKEFKELNQLEAVYVSTNSRHLPPPEAYRVVSDTTRTLGTMGVTYFSKKIDTTLRGGIGYEIDAMLDYLGQDAIAVMVTAMPQSKRICVGGYSIIDSVILNETPVARDVKTPVKDCYVPELIEAQSRRKVDWISIRDVKKGKSHLMECLRQSRCSGSGIIIVDAVSMEHVQVIAEACAALQWQNLLAVDPGPFTMKLAAVRGIADETPDPQTKEENISCDKTTLMVVGSANPQTGLQLRKLCEDDAQNIQLSADPKALAGGGESKDREVDRVVTEFSILMKQPLPPKCIIIETAFHGSLVDLQEEDRRNGYESGRSSDLINQGLAAITEKVLEKYSQKLTGLMLTGGDTMECVARKIGVSCIKAVDNIVAQVDVGRILGKYEGMPIVVKGGFCGYDTIGIDIVKRLQKEAAK</sequence>
<organism evidence="9 10">
    <name type="scientific">Bariatricus massiliensis</name>
    <dbReference type="NCBI Taxonomy" id="1745713"/>
    <lineage>
        <taxon>Bacteria</taxon>
        <taxon>Bacillati</taxon>
        <taxon>Bacillota</taxon>
        <taxon>Clostridia</taxon>
        <taxon>Lachnospirales</taxon>
        <taxon>Lachnospiraceae</taxon>
        <taxon>Bariatricus</taxon>
    </lineage>
</organism>
<evidence type="ECO:0000256" key="4">
    <source>
        <dbReference type="ARBA" id="ARBA00022777"/>
    </source>
</evidence>
<evidence type="ECO:0000259" key="7">
    <source>
        <dbReference type="Pfam" id="PF07005"/>
    </source>
</evidence>
<evidence type="ECO:0000259" key="8">
    <source>
        <dbReference type="Pfam" id="PF17042"/>
    </source>
</evidence>
<dbReference type="Pfam" id="PF07005">
    <property type="entry name" value="SBD_N"/>
    <property type="match status" value="1"/>
</dbReference>
<dbReference type="InterPro" id="IPR037051">
    <property type="entry name" value="4-carb_acid_sugar_kinase_N_sf"/>
</dbReference>
<evidence type="ECO:0000256" key="5">
    <source>
        <dbReference type="ARBA" id="ARBA00022840"/>
    </source>
</evidence>
<dbReference type="GO" id="GO:0016301">
    <property type="term" value="F:kinase activity"/>
    <property type="evidence" value="ECO:0007669"/>
    <property type="project" value="UniProtKB-KW"/>
</dbReference>
<dbReference type="RefSeq" id="WP_066731164.1">
    <property type="nucleotide sequence ID" value="NZ_JAJCIQ010000011.1"/>
</dbReference>
<dbReference type="EMBL" id="JAJCIS010000011">
    <property type="protein sequence ID" value="MCB7388451.1"/>
    <property type="molecule type" value="Genomic_DNA"/>
</dbReference>
<evidence type="ECO:0000256" key="1">
    <source>
        <dbReference type="ARBA" id="ARBA00005715"/>
    </source>
</evidence>
<keyword evidence="6" id="KW-0119">Carbohydrate metabolism</keyword>
<feature type="domain" description="Four-carbon acid sugar kinase N-terminal" evidence="7">
    <location>
        <begin position="4"/>
        <end position="233"/>
    </location>
</feature>
<dbReference type="Pfam" id="PF17042">
    <property type="entry name" value="NBD_C"/>
    <property type="match status" value="1"/>
</dbReference>
<dbReference type="Gene3D" id="3.40.50.10840">
    <property type="entry name" value="Putative sugar-binding, N-terminal domain"/>
    <property type="match status" value="1"/>
</dbReference>
<dbReference type="Proteomes" id="UP001299546">
    <property type="component" value="Unassembled WGS sequence"/>
</dbReference>
<proteinExistence type="inferred from homology"/>
<evidence type="ECO:0000313" key="9">
    <source>
        <dbReference type="EMBL" id="MCB7388451.1"/>
    </source>
</evidence>
<keyword evidence="4 9" id="KW-0418">Kinase</keyword>
<feature type="domain" description="Four-carbon acid sugar kinase nucleotide binding" evidence="8">
    <location>
        <begin position="260"/>
        <end position="432"/>
    </location>
</feature>
<name>A0ABS8DJ83_9FIRM</name>
<dbReference type="Gene3D" id="3.40.980.20">
    <property type="entry name" value="Four-carbon acid sugar kinase, nucleotide binding domain"/>
    <property type="match status" value="1"/>
</dbReference>
<comment type="similarity">
    <text evidence="1">Belongs to the four-carbon acid sugar kinase family.</text>
</comment>
<evidence type="ECO:0000256" key="2">
    <source>
        <dbReference type="ARBA" id="ARBA00022679"/>
    </source>
</evidence>
<reference evidence="9 10" key="1">
    <citation type="submission" date="2021-10" db="EMBL/GenBank/DDBJ databases">
        <title>Collection of gut derived symbiotic bacterial strains cultured from healthy donors.</title>
        <authorList>
            <person name="Lin H."/>
            <person name="Littmann E."/>
            <person name="Kohout C."/>
            <person name="Pamer E.G."/>
        </authorList>
    </citation>
    <scope>NUCLEOTIDE SEQUENCE [LARGE SCALE GENOMIC DNA]</scope>
    <source>
        <strain evidence="9 10">DFI.1.165</strain>
    </source>
</reference>
<keyword evidence="5" id="KW-0067">ATP-binding</keyword>
<gene>
    <name evidence="9" type="ORF">LIZ65_14275</name>
</gene>
<keyword evidence="10" id="KW-1185">Reference proteome</keyword>